<proteinExistence type="predicted"/>
<accession>A0AAV7XQM3</accession>
<feature type="region of interest" description="Disordered" evidence="1">
    <location>
        <begin position="206"/>
        <end position="233"/>
    </location>
</feature>
<reference evidence="3" key="1">
    <citation type="submission" date="2022-12" db="EMBL/GenBank/DDBJ databases">
        <title>Chromosome-level genome assembly of the bean flower thrips Megalurothrips usitatus.</title>
        <authorList>
            <person name="Ma L."/>
            <person name="Liu Q."/>
            <person name="Li H."/>
            <person name="Cai W."/>
        </authorList>
    </citation>
    <scope>NUCLEOTIDE SEQUENCE</scope>
    <source>
        <strain evidence="3">Cailab_2022a</strain>
    </source>
</reference>
<keyword evidence="2" id="KW-0472">Membrane</keyword>
<dbReference type="Proteomes" id="UP001075354">
    <property type="component" value="Chromosome 7"/>
</dbReference>
<evidence type="ECO:0000313" key="4">
    <source>
        <dbReference type="Proteomes" id="UP001075354"/>
    </source>
</evidence>
<evidence type="ECO:0000256" key="1">
    <source>
        <dbReference type="SAM" id="MobiDB-lite"/>
    </source>
</evidence>
<keyword evidence="2" id="KW-1133">Transmembrane helix</keyword>
<feature type="compositionally biased region" description="Polar residues" evidence="1">
    <location>
        <begin position="219"/>
        <end position="233"/>
    </location>
</feature>
<keyword evidence="2" id="KW-0812">Transmembrane</keyword>
<comment type="caution">
    <text evidence="3">The sequence shown here is derived from an EMBL/GenBank/DDBJ whole genome shotgun (WGS) entry which is preliminary data.</text>
</comment>
<gene>
    <name evidence="3" type="ORF">ONE63_009162</name>
</gene>
<sequence>MLHCQPRFLRSINGRGGGGVSLPDVHPDHFQTRIVSSVTTAPDCCLTALESFWIGLCSAQTGRGLLDVLLVALCVCLLLALGIVLRPLRAATAATAASTVPDPDVPADEGPRERLMSLGIALLLVSLAVCLYTMYRLGFCCNRREYNRGRLRSGIPSVNSRLHLISGTDLPPTYDAIMVTAGRDLQPPPYFAIIAFHDEKLPPAYAPRSHAAGAGVGGTPSSEASASRPQEAG</sequence>
<evidence type="ECO:0000313" key="3">
    <source>
        <dbReference type="EMBL" id="KAJ1525981.1"/>
    </source>
</evidence>
<dbReference type="AlphaFoldDB" id="A0AAV7XQM3"/>
<dbReference type="EMBL" id="JAPTSV010000007">
    <property type="protein sequence ID" value="KAJ1525981.1"/>
    <property type="molecule type" value="Genomic_DNA"/>
</dbReference>
<keyword evidence="4" id="KW-1185">Reference proteome</keyword>
<name>A0AAV7XQM3_9NEOP</name>
<feature type="transmembrane region" description="Helical" evidence="2">
    <location>
        <begin position="65"/>
        <end position="85"/>
    </location>
</feature>
<organism evidence="3 4">
    <name type="scientific">Megalurothrips usitatus</name>
    <name type="common">bean blossom thrips</name>
    <dbReference type="NCBI Taxonomy" id="439358"/>
    <lineage>
        <taxon>Eukaryota</taxon>
        <taxon>Metazoa</taxon>
        <taxon>Ecdysozoa</taxon>
        <taxon>Arthropoda</taxon>
        <taxon>Hexapoda</taxon>
        <taxon>Insecta</taxon>
        <taxon>Pterygota</taxon>
        <taxon>Neoptera</taxon>
        <taxon>Paraneoptera</taxon>
        <taxon>Thysanoptera</taxon>
        <taxon>Terebrantia</taxon>
        <taxon>Thripoidea</taxon>
        <taxon>Thripidae</taxon>
        <taxon>Megalurothrips</taxon>
    </lineage>
</organism>
<feature type="transmembrane region" description="Helical" evidence="2">
    <location>
        <begin position="115"/>
        <end position="135"/>
    </location>
</feature>
<evidence type="ECO:0000256" key="2">
    <source>
        <dbReference type="SAM" id="Phobius"/>
    </source>
</evidence>
<protein>
    <submittedName>
        <fullName evidence="3">Uncharacterized protein</fullName>
    </submittedName>
</protein>